<name>M5EGN5_9HYPH</name>
<organism evidence="1 2">
    <name type="scientific">Mesorhizobium metallidurans STM 2683</name>
    <dbReference type="NCBI Taxonomy" id="1297569"/>
    <lineage>
        <taxon>Bacteria</taxon>
        <taxon>Pseudomonadati</taxon>
        <taxon>Pseudomonadota</taxon>
        <taxon>Alphaproteobacteria</taxon>
        <taxon>Hyphomicrobiales</taxon>
        <taxon>Phyllobacteriaceae</taxon>
        <taxon>Mesorhizobium</taxon>
    </lineage>
</organism>
<proteinExistence type="predicted"/>
<evidence type="ECO:0000313" key="2">
    <source>
        <dbReference type="Proteomes" id="UP000012062"/>
    </source>
</evidence>
<protein>
    <submittedName>
        <fullName evidence="1">Uncharacterized protein</fullName>
    </submittedName>
</protein>
<accession>M5EGN5</accession>
<dbReference type="STRING" id="1297569.MESS2_1080039"/>
<reference evidence="1 2" key="1">
    <citation type="submission" date="2013-02" db="EMBL/GenBank/DDBJ databases">
        <authorList>
            <person name="Genoscope - CEA"/>
        </authorList>
    </citation>
    <scope>NUCLEOTIDE SEQUENCE [LARGE SCALE GENOMIC DNA]</scope>
    <source>
        <strain evidence="1 2">STM 2683</strain>
    </source>
</reference>
<dbReference type="AlphaFoldDB" id="M5EGN5"/>
<dbReference type="EMBL" id="CAUM01000011">
    <property type="protein sequence ID" value="CCV03537.1"/>
    <property type="molecule type" value="Genomic_DNA"/>
</dbReference>
<sequence>MACSAGDPQCSDWQGGRPCDRTRTPIFAGTAGSLALIVLDRLIPAGNACKPWKNRLLCLYLGHQSGAIRSHILALDKRHQSDRFS</sequence>
<gene>
    <name evidence="1" type="ORF">MESS2_1080039</name>
</gene>
<keyword evidence="2" id="KW-1185">Reference proteome</keyword>
<comment type="caution">
    <text evidence="1">The sequence shown here is derived from an EMBL/GenBank/DDBJ whole genome shotgun (WGS) entry which is preliminary data.</text>
</comment>
<evidence type="ECO:0000313" key="1">
    <source>
        <dbReference type="EMBL" id="CCV03537.1"/>
    </source>
</evidence>
<dbReference type="Proteomes" id="UP000012062">
    <property type="component" value="Unassembled WGS sequence"/>
</dbReference>